<comment type="caution">
    <text evidence="2">The sequence shown here is derived from an EMBL/GenBank/DDBJ whole genome shotgun (WGS) entry which is preliminary data.</text>
</comment>
<dbReference type="PANTHER" id="PTHR31527:SF0">
    <property type="entry name" value="RE64534P"/>
    <property type="match status" value="1"/>
</dbReference>
<protein>
    <submittedName>
        <fullName evidence="2">Urea carboxylase-associated family protein</fullName>
    </submittedName>
</protein>
<evidence type="ECO:0000259" key="1">
    <source>
        <dbReference type="Pfam" id="PF09347"/>
    </source>
</evidence>
<feature type="domain" description="DUF1989" evidence="1">
    <location>
        <begin position="21"/>
        <end position="187"/>
    </location>
</feature>
<organism evidence="2 3">
    <name type="scientific">Actinomadura syzygii</name>
    <dbReference type="NCBI Taxonomy" id="1427538"/>
    <lineage>
        <taxon>Bacteria</taxon>
        <taxon>Bacillati</taxon>
        <taxon>Actinomycetota</taxon>
        <taxon>Actinomycetes</taxon>
        <taxon>Streptosporangiales</taxon>
        <taxon>Thermomonosporaceae</taxon>
        <taxon>Actinomadura</taxon>
    </lineage>
</organism>
<dbReference type="Proteomes" id="UP000322634">
    <property type="component" value="Unassembled WGS sequence"/>
</dbReference>
<reference evidence="2 3" key="1">
    <citation type="submission" date="2019-08" db="EMBL/GenBank/DDBJ databases">
        <title>Actinomadura sp. nov. CYP1-5 isolated from mountain soil.</title>
        <authorList>
            <person name="Songsumanus A."/>
            <person name="Kuncharoen N."/>
            <person name="Kudo T."/>
            <person name="Yuki M."/>
            <person name="Igarashi Y."/>
            <person name="Tanasupawat S."/>
        </authorList>
    </citation>
    <scope>NUCLEOTIDE SEQUENCE [LARGE SCALE GENOMIC DNA]</scope>
    <source>
        <strain evidence="2 3">GKU157</strain>
    </source>
</reference>
<dbReference type="PANTHER" id="PTHR31527">
    <property type="entry name" value="RE64534P"/>
    <property type="match status" value="1"/>
</dbReference>
<keyword evidence="3" id="KW-1185">Reference proteome</keyword>
<sequence>MVRIVSSTPTSGGEVPEQIDVPAGYGRAFRVRAGQQFEIIDVEGEQVADLCAVAAESHDEHIFLPVTRLALGRAEFRHGDVLLTDRRRGIVRLDDDPVGTHDTLFGICDRYRYEVDFALPPGHRNCRDNFVEALSAEGVSPAHADLAADNGVNIFINQRRDEQGEFHLEAPLTRPGDAARFTALIDAVVAVSACPESQSACNGGRPTPMRIRLL</sequence>
<dbReference type="EMBL" id="VSFF01000006">
    <property type="protein sequence ID" value="TYC14558.1"/>
    <property type="molecule type" value="Genomic_DNA"/>
</dbReference>
<proteinExistence type="predicted"/>
<name>A0A5D0U881_9ACTN</name>
<dbReference type="InterPro" id="IPR018959">
    <property type="entry name" value="DUF1989"/>
</dbReference>
<dbReference type="OrthoDB" id="9772660at2"/>
<dbReference type="Pfam" id="PF09347">
    <property type="entry name" value="DUF1989"/>
    <property type="match status" value="1"/>
</dbReference>
<evidence type="ECO:0000313" key="2">
    <source>
        <dbReference type="EMBL" id="TYC14558.1"/>
    </source>
</evidence>
<evidence type="ECO:0000313" key="3">
    <source>
        <dbReference type="Proteomes" id="UP000322634"/>
    </source>
</evidence>
<accession>A0A5D0U881</accession>
<gene>
    <name evidence="2" type="ORF">FXF65_17080</name>
</gene>
<dbReference type="AlphaFoldDB" id="A0A5D0U881"/>